<proteinExistence type="predicted"/>
<comment type="caution">
    <text evidence="1">The sequence shown here is derived from an EMBL/GenBank/DDBJ whole genome shotgun (WGS) entry which is preliminary data.</text>
</comment>
<protein>
    <recommendedName>
        <fullName evidence="3">DUF4378 domain-containing protein</fullName>
    </recommendedName>
</protein>
<dbReference type="EMBL" id="JAGGNH010000009">
    <property type="protein sequence ID" value="KAJ0963356.1"/>
    <property type="molecule type" value="Genomic_DNA"/>
</dbReference>
<evidence type="ECO:0008006" key="3">
    <source>
        <dbReference type="Google" id="ProtNLM"/>
    </source>
</evidence>
<organism evidence="1 2">
    <name type="scientific">Dioscorea zingiberensis</name>
    <dbReference type="NCBI Taxonomy" id="325984"/>
    <lineage>
        <taxon>Eukaryota</taxon>
        <taxon>Viridiplantae</taxon>
        <taxon>Streptophyta</taxon>
        <taxon>Embryophyta</taxon>
        <taxon>Tracheophyta</taxon>
        <taxon>Spermatophyta</taxon>
        <taxon>Magnoliopsida</taxon>
        <taxon>Liliopsida</taxon>
        <taxon>Dioscoreales</taxon>
        <taxon>Dioscoreaceae</taxon>
        <taxon>Dioscorea</taxon>
    </lineage>
</organism>
<keyword evidence="2" id="KW-1185">Reference proteome</keyword>
<dbReference type="OrthoDB" id="691329at2759"/>
<reference evidence="1" key="1">
    <citation type="submission" date="2021-03" db="EMBL/GenBank/DDBJ databases">
        <authorList>
            <person name="Li Z."/>
            <person name="Yang C."/>
        </authorList>
    </citation>
    <scope>NUCLEOTIDE SEQUENCE</scope>
    <source>
        <strain evidence="1">Dzin_1.0</strain>
        <tissue evidence="1">Leaf</tissue>
    </source>
</reference>
<evidence type="ECO:0000313" key="1">
    <source>
        <dbReference type="EMBL" id="KAJ0963356.1"/>
    </source>
</evidence>
<accession>A0A9D5BZ60</accession>
<reference evidence="1" key="2">
    <citation type="journal article" date="2022" name="Hortic Res">
        <title>The genome of Dioscorea zingiberensis sheds light on the biosynthesis, origin and evolution of the medicinally important diosgenin saponins.</title>
        <authorList>
            <person name="Li Y."/>
            <person name="Tan C."/>
            <person name="Li Z."/>
            <person name="Guo J."/>
            <person name="Li S."/>
            <person name="Chen X."/>
            <person name="Wang C."/>
            <person name="Dai X."/>
            <person name="Yang H."/>
            <person name="Song W."/>
            <person name="Hou L."/>
            <person name="Xu J."/>
            <person name="Tong Z."/>
            <person name="Xu A."/>
            <person name="Yuan X."/>
            <person name="Wang W."/>
            <person name="Yang Q."/>
            <person name="Chen L."/>
            <person name="Sun Z."/>
            <person name="Wang K."/>
            <person name="Pan B."/>
            <person name="Chen J."/>
            <person name="Bao Y."/>
            <person name="Liu F."/>
            <person name="Qi X."/>
            <person name="Gang D.R."/>
            <person name="Wen J."/>
            <person name="Li J."/>
        </authorList>
    </citation>
    <scope>NUCLEOTIDE SEQUENCE</scope>
    <source>
        <strain evidence="1">Dzin_1.0</strain>
    </source>
</reference>
<dbReference type="PANTHER" id="PTHR36885:SF2">
    <property type="entry name" value="DUF4378 DOMAIN-CONTAINING PROTEIN"/>
    <property type="match status" value="1"/>
</dbReference>
<dbReference type="PANTHER" id="PTHR36885">
    <property type="entry name" value="EXPRESSED PROTEIN"/>
    <property type="match status" value="1"/>
</dbReference>
<evidence type="ECO:0000313" key="2">
    <source>
        <dbReference type="Proteomes" id="UP001085076"/>
    </source>
</evidence>
<sequence length="261" mass="30333">MASIPNPLSGERRLFELLEEQQEPFLLDVYLLENGYSDKMFDSKSPTLCWPGNACKKLIRMSSRAIRRRRVGFFRCIVTKILQKKAIRKAMDWNYRDCKAMKFDRLSFSADDSSPVSPVSVLDLNSDDSSSQVCNQMNDEIQALHLFEELLMTAYKKTKWEQDQSSMKLISDCEKEIEQSIMVSHECLEKEKARKIIDEQMSSLEKQRGDISNITKLIALDVSNSTKEWSQFHHEIREIGMQIEAAIFEEIKEELVQDMLN</sequence>
<dbReference type="Proteomes" id="UP001085076">
    <property type="component" value="Miscellaneous, Linkage group lg09"/>
</dbReference>
<name>A0A9D5BZ60_9LILI</name>
<dbReference type="AlphaFoldDB" id="A0A9D5BZ60"/>
<gene>
    <name evidence="1" type="ORF">J5N97_028478</name>
</gene>